<dbReference type="InterPro" id="IPR036390">
    <property type="entry name" value="WH_DNA-bd_sf"/>
</dbReference>
<dbReference type="PANTHER" id="PTHR10015">
    <property type="entry name" value="HEAT SHOCK TRANSCRIPTION FACTOR"/>
    <property type="match status" value="1"/>
</dbReference>
<feature type="compositionally biased region" description="Low complexity" evidence="5">
    <location>
        <begin position="12"/>
        <end position="25"/>
    </location>
</feature>
<dbReference type="PANTHER" id="PTHR10015:SF206">
    <property type="entry name" value="HSF-TYPE DNA-BINDING DOMAIN-CONTAINING PROTEIN"/>
    <property type="match status" value="1"/>
</dbReference>
<dbReference type="GO" id="GO:0043565">
    <property type="term" value="F:sequence-specific DNA binding"/>
    <property type="evidence" value="ECO:0007669"/>
    <property type="project" value="InterPro"/>
</dbReference>
<comment type="subcellular location">
    <subcellularLocation>
        <location evidence="1">Nucleus</location>
    </subcellularLocation>
</comment>
<dbReference type="Gene3D" id="1.10.10.10">
    <property type="entry name" value="Winged helix-like DNA-binding domain superfamily/Winged helix DNA-binding domain"/>
    <property type="match status" value="1"/>
</dbReference>
<feature type="compositionally biased region" description="Low complexity" evidence="5">
    <location>
        <begin position="400"/>
        <end position="413"/>
    </location>
</feature>
<feature type="region of interest" description="Disordered" evidence="5">
    <location>
        <begin position="375"/>
        <end position="414"/>
    </location>
</feature>
<dbReference type="SMART" id="SM00415">
    <property type="entry name" value="HSF"/>
    <property type="match status" value="1"/>
</dbReference>
<dbReference type="EMBL" id="HBIO01001300">
    <property type="protein sequence ID" value="CAE0456074.1"/>
    <property type="molecule type" value="Transcribed_RNA"/>
</dbReference>
<organism evidence="7">
    <name type="scientific">Chaetoceros debilis</name>
    <dbReference type="NCBI Taxonomy" id="122233"/>
    <lineage>
        <taxon>Eukaryota</taxon>
        <taxon>Sar</taxon>
        <taxon>Stramenopiles</taxon>
        <taxon>Ochrophyta</taxon>
        <taxon>Bacillariophyta</taxon>
        <taxon>Coscinodiscophyceae</taxon>
        <taxon>Chaetocerotophycidae</taxon>
        <taxon>Chaetocerotales</taxon>
        <taxon>Chaetocerotaceae</taxon>
        <taxon>Chaetoceros</taxon>
    </lineage>
</organism>
<comment type="similarity">
    <text evidence="4">Belongs to the HSF family.</text>
</comment>
<evidence type="ECO:0000259" key="6">
    <source>
        <dbReference type="SMART" id="SM00415"/>
    </source>
</evidence>
<feature type="compositionally biased region" description="Polar residues" evidence="5">
    <location>
        <begin position="27"/>
        <end position="39"/>
    </location>
</feature>
<feature type="region of interest" description="Disordered" evidence="5">
    <location>
        <begin position="191"/>
        <end position="218"/>
    </location>
</feature>
<feature type="region of interest" description="Disordered" evidence="5">
    <location>
        <begin position="481"/>
        <end position="515"/>
    </location>
</feature>
<feature type="domain" description="HSF-type DNA-binding" evidence="6">
    <location>
        <begin position="251"/>
        <end position="351"/>
    </location>
</feature>
<feature type="compositionally biased region" description="Polar residues" evidence="5">
    <location>
        <begin position="505"/>
        <end position="515"/>
    </location>
</feature>
<feature type="compositionally biased region" description="Polar residues" evidence="5">
    <location>
        <begin position="1"/>
        <end position="11"/>
    </location>
</feature>
<proteinExistence type="inferred from homology"/>
<keyword evidence="3" id="KW-0539">Nucleus</keyword>
<sequence>MEKLVSRQQTDSSFEISKSSSIMSKDNAITSSSTFPQNELNRDDMGASMPVLSSKASPGFERRASADLILEAAKLAESMGTSPRKYQEFEKERQLTDQSMGTAASLHPQEHLQQSHHQLQLRYQQSNQFHHDYQYQYHHQMQQNYEGKRETTPQELQDANITIVTPPTAPQPHPSLPSAHSGHLQNQMGMVHHSSHVSSMNSSSTISSPAGQKLNSISTSPMMKQGLSHVYHDYANVPDTIGFVRKKTGGVTQPFPEKLYEMLSQESSPDGDPSCIVSWLPHGRAFIVRKPKMFTTLIMHKYFRQTKLTSFQRQLNLYGFRRITQGADAGAYYHELFLRGRPQLCMRMVRQKVKGTGHKQPTDVGSEPNFYAMPSLQELSQPPPSTDHKDPIARPTGAFPTTTSTQQPTIPSTGLLGVHSSTYSGDVGADIPMSPGIHAAHLLKGMANAPIIHSLPPLPPSKAGSTGITLSQRNAAHNFLSDSQLPPLSDSSGQMTGKFRDCHPHSSQAFSSTSV</sequence>
<dbReference type="AlphaFoldDB" id="A0A7S3PUM0"/>
<evidence type="ECO:0000256" key="3">
    <source>
        <dbReference type="ARBA" id="ARBA00023242"/>
    </source>
</evidence>
<evidence type="ECO:0000313" key="7">
    <source>
        <dbReference type="EMBL" id="CAE0456074.1"/>
    </source>
</evidence>
<dbReference type="InterPro" id="IPR000232">
    <property type="entry name" value="HSF_DNA-bd"/>
</dbReference>
<name>A0A7S3PUM0_9STRA</name>
<feature type="region of interest" description="Disordered" evidence="5">
    <location>
        <begin position="164"/>
        <end position="183"/>
    </location>
</feature>
<evidence type="ECO:0000256" key="2">
    <source>
        <dbReference type="ARBA" id="ARBA00023125"/>
    </source>
</evidence>
<keyword evidence="2" id="KW-0238">DNA-binding</keyword>
<protein>
    <recommendedName>
        <fullName evidence="6">HSF-type DNA-binding domain-containing protein</fullName>
    </recommendedName>
</protein>
<dbReference type="GO" id="GO:0005634">
    <property type="term" value="C:nucleus"/>
    <property type="evidence" value="ECO:0007669"/>
    <property type="project" value="UniProtKB-SubCell"/>
</dbReference>
<feature type="compositionally biased region" description="Polar residues" evidence="5">
    <location>
        <begin position="209"/>
        <end position="218"/>
    </location>
</feature>
<dbReference type="SUPFAM" id="SSF46785">
    <property type="entry name" value="Winged helix' DNA-binding domain"/>
    <property type="match status" value="1"/>
</dbReference>
<dbReference type="FunFam" id="1.10.10.10:FF:000479">
    <property type="entry name" value="Predicted protein"/>
    <property type="match status" value="1"/>
</dbReference>
<evidence type="ECO:0000256" key="1">
    <source>
        <dbReference type="ARBA" id="ARBA00004123"/>
    </source>
</evidence>
<feature type="compositionally biased region" description="Low complexity" evidence="5">
    <location>
        <begin position="481"/>
        <end position="492"/>
    </location>
</feature>
<dbReference type="Pfam" id="PF00447">
    <property type="entry name" value="HSF_DNA-bind"/>
    <property type="match status" value="1"/>
</dbReference>
<gene>
    <name evidence="7" type="ORF">CDEB00056_LOCUS915</name>
</gene>
<dbReference type="InterPro" id="IPR036388">
    <property type="entry name" value="WH-like_DNA-bd_sf"/>
</dbReference>
<reference evidence="7" key="1">
    <citation type="submission" date="2021-01" db="EMBL/GenBank/DDBJ databases">
        <authorList>
            <person name="Corre E."/>
            <person name="Pelletier E."/>
            <person name="Niang G."/>
            <person name="Scheremetjew M."/>
            <person name="Finn R."/>
            <person name="Kale V."/>
            <person name="Holt S."/>
            <person name="Cochrane G."/>
            <person name="Meng A."/>
            <person name="Brown T."/>
            <person name="Cohen L."/>
        </authorList>
    </citation>
    <scope>NUCLEOTIDE SEQUENCE</scope>
    <source>
        <strain evidence="7">MM31A-1</strain>
    </source>
</reference>
<feature type="region of interest" description="Disordered" evidence="5">
    <location>
        <begin position="1"/>
        <end position="58"/>
    </location>
</feature>
<accession>A0A7S3PUM0</accession>
<evidence type="ECO:0000256" key="4">
    <source>
        <dbReference type="RuleBase" id="RU004020"/>
    </source>
</evidence>
<evidence type="ECO:0000256" key="5">
    <source>
        <dbReference type="SAM" id="MobiDB-lite"/>
    </source>
</evidence>
<dbReference type="GO" id="GO:0003700">
    <property type="term" value="F:DNA-binding transcription factor activity"/>
    <property type="evidence" value="ECO:0007669"/>
    <property type="project" value="InterPro"/>
</dbReference>
<feature type="compositionally biased region" description="Low complexity" evidence="5">
    <location>
        <begin position="196"/>
        <end position="208"/>
    </location>
</feature>